<dbReference type="Gene3D" id="3.30.1550.10">
    <property type="entry name" value="Ribosomal protein L11/L12, N-terminal domain"/>
    <property type="match status" value="1"/>
</dbReference>
<dbReference type="Gene3D" id="1.10.10.250">
    <property type="entry name" value="Ribosomal protein L11, C-terminal domain"/>
    <property type="match status" value="1"/>
</dbReference>
<dbReference type="SMART" id="SM00649">
    <property type="entry name" value="RL11"/>
    <property type="match status" value="1"/>
</dbReference>
<name>A0A7J3N0R5_9CREN</name>
<feature type="domain" description="Large ribosomal subunit protein uL11 C-terminal" evidence="8">
    <location>
        <begin position="72"/>
        <end position="138"/>
    </location>
</feature>
<dbReference type="InterPro" id="IPR036796">
    <property type="entry name" value="Ribosomal_uL11_N_sf"/>
</dbReference>
<dbReference type="NCBIfam" id="NF002232">
    <property type="entry name" value="PRK01143.1"/>
    <property type="match status" value="1"/>
</dbReference>
<evidence type="ECO:0000313" key="10">
    <source>
        <dbReference type="EMBL" id="HGT99316.1"/>
    </source>
</evidence>
<dbReference type="EMBL" id="DTDH01000216">
    <property type="protein sequence ID" value="HGT99316.1"/>
    <property type="molecule type" value="Genomic_DNA"/>
</dbReference>
<evidence type="ECO:0000256" key="3">
    <source>
        <dbReference type="ARBA" id="ARBA00022884"/>
    </source>
</evidence>
<dbReference type="Pfam" id="PF03946">
    <property type="entry name" value="Ribosomal_L11_N"/>
    <property type="match status" value="1"/>
</dbReference>
<dbReference type="GO" id="GO:0003735">
    <property type="term" value="F:structural constituent of ribosome"/>
    <property type="evidence" value="ECO:0007669"/>
    <property type="project" value="InterPro"/>
</dbReference>
<dbReference type="GO" id="GO:0006412">
    <property type="term" value="P:translation"/>
    <property type="evidence" value="ECO:0007669"/>
    <property type="project" value="UniProtKB-UniRule"/>
</dbReference>
<dbReference type="SUPFAM" id="SSF46906">
    <property type="entry name" value="Ribosomal protein L11, C-terminal domain"/>
    <property type="match status" value="1"/>
</dbReference>
<keyword evidence="2 6" id="KW-0699">rRNA-binding</keyword>
<dbReference type="InterPro" id="IPR020785">
    <property type="entry name" value="Ribosomal_uL11_CS"/>
</dbReference>
<evidence type="ECO:0000256" key="4">
    <source>
        <dbReference type="ARBA" id="ARBA00022980"/>
    </source>
</evidence>
<accession>A0A7J3N0R5</accession>
<dbReference type="GO" id="GO:0070180">
    <property type="term" value="F:large ribosomal subunit rRNA binding"/>
    <property type="evidence" value="ECO:0007669"/>
    <property type="project" value="UniProtKB-UniRule"/>
</dbReference>
<protein>
    <recommendedName>
        <fullName evidence="6">Large ribosomal subunit protein uL11</fullName>
    </recommendedName>
</protein>
<organism evidence="10">
    <name type="scientific">Ignisphaera aggregans</name>
    <dbReference type="NCBI Taxonomy" id="334771"/>
    <lineage>
        <taxon>Archaea</taxon>
        <taxon>Thermoproteota</taxon>
        <taxon>Thermoprotei</taxon>
        <taxon>Desulfurococcales</taxon>
        <taxon>Desulfurococcaceae</taxon>
        <taxon>Ignisphaera</taxon>
    </lineage>
</organism>
<proteinExistence type="inferred from homology"/>
<dbReference type="AlphaFoldDB" id="A0A7J3N0R5"/>
<evidence type="ECO:0000256" key="6">
    <source>
        <dbReference type="HAMAP-Rule" id="MF_00736"/>
    </source>
</evidence>
<keyword evidence="5 6" id="KW-0687">Ribonucleoprotein</keyword>
<evidence type="ECO:0000256" key="5">
    <source>
        <dbReference type="ARBA" id="ARBA00023274"/>
    </source>
</evidence>
<keyword evidence="4 6" id="KW-0689">Ribosomal protein</keyword>
<comment type="caution">
    <text evidence="10">The sequence shown here is derived from an EMBL/GenBank/DDBJ whole genome shotgun (WGS) entry which is preliminary data.</text>
</comment>
<dbReference type="CDD" id="cd00349">
    <property type="entry name" value="Ribosomal_L11"/>
    <property type="match status" value="1"/>
</dbReference>
<dbReference type="InterPro" id="IPR020783">
    <property type="entry name" value="Ribosomal_uL11_C"/>
</dbReference>
<dbReference type="PANTHER" id="PTHR11661">
    <property type="entry name" value="60S RIBOSOMAL PROTEIN L12"/>
    <property type="match status" value="1"/>
</dbReference>
<comment type="similarity">
    <text evidence="1 6 7">Belongs to the universal ribosomal protein uL11 family.</text>
</comment>
<dbReference type="InterPro" id="IPR020784">
    <property type="entry name" value="Ribosomal_uL11_N"/>
</dbReference>
<dbReference type="SUPFAM" id="SSF54747">
    <property type="entry name" value="Ribosomal L11/L12e N-terminal domain"/>
    <property type="match status" value="1"/>
</dbReference>
<dbReference type="Pfam" id="PF00298">
    <property type="entry name" value="Ribosomal_L11"/>
    <property type="match status" value="1"/>
</dbReference>
<dbReference type="HAMAP" id="MF_00736">
    <property type="entry name" value="Ribosomal_uL11"/>
    <property type="match status" value="1"/>
</dbReference>
<keyword evidence="3 6" id="KW-0694">RNA-binding</keyword>
<sequence>MGRIKVVKMQVKGGEAKPEPPLGPAITDVGLNVAEVIDRINKLTEKYRGYTLTVKLIIDLDSKNYDIQLELPTITSLILNTANASEPSGDPMHKKVGDIKIEDIVKIAILKKSELTAKSLKGAVKTVLGSARSIGITVEGKDPKDVSRDIERGVYDDILKKYENEWLSR</sequence>
<comment type="function">
    <text evidence="6">Forms part of the ribosomal stalk which helps the ribosome interact with GTP-bound translation factors.</text>
</comment>
<reference evidence="10" key="1">
    <citation type="journal article" date="2020" name="mSystems">
        <title>Genome- and Community-Level Interaction Insights into Carbon Utilization and Element Cycling Functions of Hydrothermarchaeota in Hydrothermal Sediment.</title>
        <authorList>
            <person name="Zhou Z."/>
            <person name="Liu Y."/>
            <person name="Xu W."/>
            <person name="Pan J."/>
            <person name="Luo Z.H."/>
            <person name="Li M."/>
        </authorList>
    </citation>
    <scope>NUCLEOTIDE SEQUENCE [LARGE SCALE GENOMIC DNA]</scope>
    <source>
        <strain evidence="10">SpSt-688</strain>
    </source>
</reference>
<evidence type="ECO:0000256" key="1">
    <source>
        <dbReference type="ARBA" id="ARBA00010537"/>
    </source>
</evidence>
<dbReference type="PROSITE" id="PS00359">
    <property type="entry name" value="RIBOSOMAL_L11"/>
    <property type="match status" value="1"/>
</dbReference>
<evidence type="ECO:0000256" key="2">
    <source>
        <dbReference type="ARBA" id="ARBA00022730"/>
    </source>
</evidence>
<comment type="subunit">
    <text evidence="6">Part of the ribosomal stalk of the 50S ribosomal subunit. Interacts with L10 and the large rRNA to form the base of the stalk. L10 forms an elongated spine to which L12 dimers bind in a sequential fashion forming a multimeric L10(L12)X complex.</text>
</comment>
<dbReference type="InterPro" id="IPR036769">
    <property type="entry name" value="Ribosomal_uL11_C_sf"/>
</dbReference>
<dbReference type="PANTHER" id="PTHR11661:SF1">
    <property type="entry name" value="LARGE RIBOSOMAL SUBUNIT PROTEIN UL11M"/>
    <property type="match status" value="1"/>
</dbReference>
<evidence type="ECO:0000256" key="7">
    <source>
        <dbReference type="RuleBase" id="RU003978"/>
    </source>
</evidence>
<dbReference type="InterPro" id="IPR000911">
    <property type="entry name" value="Ribosomal_uL11"/>
</dbReference>
<feature type="domain" description="Large ribosomal subunit protein uL11 N-terminal" evidence="9">
    <location>
        <begin position="7"/>
        <end position="59"/>
    </location>
</feature>
<evidence type="ECO:0000259" key="9">
    <source>
        <dbReference type="Pfam" id="PF03946"/>
    </source>
</evidence>
<dbReference type="GO" id="GO:0015934">
    <property type="term" value="C:large ribosomal subunit"/>
    <property type="evidence" value="ECO:0007669"/>
    <property type="project" value="TreeGrafter"/>
</dbReference>
<gene>
    <name evidence="6" type="primary">rpl11</name>
    <name evidence="10" type="ORF">ENU64_07840</name>
</gene>
<evidence type="ECO:0000259" key="8">
    <source>
        <dbReference type="Pfam" id="PF00298"/>
    </source>
</evidence>